<gene>
    <name evidence="3" type="ORF">DAPPUDRAFT_107267</name>
</gene>
<keyword evidence="1" id="KW-0863">Zinc-finger</keyword>
<reference evidence="3 4" key="1">
    <citation type="journal article" date="2011" name="Science">
        <title>The ecoresponsive genome of Daphnia pulex.</title>
        <authorList>
            <person name="Colbourne J.K."/>
            <person name="Pfrender M.E."/>
            <person name="Gilbert D."/>
            <person name="Thomas W.K."/>
            <person name="Tucker A."/>
            <person name="Oakley T.H."/>
            <person name="Tokishita S."/>
            <person name="Aerts A."/>
            <person name="Arnold G.J."/>
            <person name="Basu M.K."/>
            <person name="Bauer D.J."/>
            <person name="Caceres C.E."/>
            <person name="Carmel L."/>
            <person name="Casola C."/>
            <person name="Choi J.H."/>
            <person name="Detter J.C."/>
            <person name="Dong Q."/>
            <person name="Dusheyko S."/>
            <person name="Eads B.D."/>
            <person name="Frohlich T."/>
            <person name="Geiler-Samerotte K.A."/>
            <person name="Gerlach D."/>
            <person name="Hatcher P."/>
            <person name="Jogdeo S."/>
            <person name="Krijgsveld J."/>
            <person name="Kriventseva E.V."/>
            <person name="Kultz D."/>
            <person name="Laforsch C."/>
            <person name="Lindquist E."/>
            <person name="Lopez J."/>
            <person name="Manak J.R."/>
            <person name="Muller J."/>
            <person name="Pangilinan J."/>
            <person name="Patwardhan R.P."/>
            <person name="Pitluck S."/>
            <person name="Pritham E.J."/>
            <person name="Rechtsteiner A."/>
            <person name="Rho M."/>
            <person name="Rogozin I.B."/>
            <person name="Sakarya O."/>
            <person name="Salamov A."/>
            <person name="Schaack S."/>
            <person name="Shapiro H."/>
            <person name="Shiga Y."/>
            <person name="Skalitzky C."/>
            <person name="Smith Z."/>
            <person name="Souvorov A."/>
            <person name="Sung W."/>
            <person name="Tang Z."/>
            <person name="Tsuchiya D."/>
            <person name="Tu H."/>
            <person name="Vos H."/>
            <person name="Wang M."/>
            <person name="Wolf Y.I."/>
            <person name="Yamagata H."/>
            <person name="Yamada T."/>
            <person name="Ye Y."/>
            <person name="Shaw J.R."/>
            <person name="Andrews J."/>
            <person name="Crease T.J."/>
            <person name="Tang H."/>
            <person name="Lucas S.M."/>
            <person name="Robertson H.M."/>
            <person name="Bork P."/>
            <person name="Koonin E.V."/>
            <person name="Zdobnov E.M."/>
            <person name="Grigoriev I.V."/>
            <person name="Lynch M."/>
            <person name="Boore J.L."/>
        </authorList>
    </citation>
    <scope>NUCLEOTIDE SEQUENCE [LARGE SCALE GENOMIC DNA]</scope>
</reference>
<keyword evidence="1" id="KW-0862">Zinc</keyword>
<dbReference type="Proteomes" id="UP000000305">
    <property type="component" value="Unassembled WGS sequence"/>
</dbReference>
<protein>
    <recommendedName>
        <fullName evidence="2">CCHC-type domain-containing protein</fullName>
    </recommendedName>
</protein>
<dbReference type="GO" id="GO:0008270">
    <property type="term" value="F:zinc ion binding"/>
    <property type="evidence" value="ECO:0007669"/>
    <property type="project" value="UniProtKB-KW"/>
</dbReference>
<sequence length="198" mass="22824">MDNNENYDVEAILDIEYVQKAIHGTFSSGLGYEEATWNFYKDVGEVCIDLMRKFMEDFQKSNRAPVELMITHPFTKEPEDSDEDTATKHHLYSESNNEEGAEFEACEYVFEYSSCQQSSPAPSFQIHESGSAEFSEEEPIQRQQFLGPFVSPSYGQYPPEAEEKNKKSVRCINCHKRGHVIKNCPEPIKKKKKKKAHH</sequence>
<dbReference type="OrthoDB" id="7608935at2759"/>
<dbReference type="InterPro" id="IPR036875">
    <property type="entry name" value="Znf_CCHC_sf"/>
</dbReference>
<evidence type="ECO:0000256" key="1">
    <source>
        <dbReference type="PROSITE-ProRule" id="PRU00047"/>
    </source>
</evidence>
<dbReference type="SMART" id="SM00343">
    <property type="entry name" value="ZnF_C2HC"/>
    <property type="match status" value="1"/>
</dbReference>
<dbReference type="InParanoid" id="E9GWJ9"/>
<dbReference type="InterPro" id="IPR001878">
    <property type="entry name" value="Znf_CCHC"/>
</dbReference>
<organism evidence="3 4">
    <name type="scientific">Daphnia pulex</name>
    <name type="common">Water flea</name>
    <dbReference type="NCBI Taxonomy" id="6669"/>
    <lineage>
        <taxon>Eukaryota</taxon>
        <taxon>Metazoa</taxon>
        <taxon>Ecdysozoa</taxon>
        <taxon>Arthropoda</taxon>
        <taxon>Crustacea</taxon>
        <taxon>Branchiopoda</taxon>
        <taxon>Diplostraca</taxon>
        <taxon>Cladocera</taxon>
        <taxon>Anomopoda</taxon>
        <taxon>Daphniidae</taxon>
        <taxon>Daphnia</taxon>
    </lineage>
</organism>
<keyword evidence="4" id="KW-1185">Reference proteome</keyword>
<dbReference type="HOGENOM" id="CLU_1455829_0_0_1"/>
<dbReference type="SUPFAM" id="SSF57756">
    <property type="entry name" value="Retrovirus zinc finger-like domains"/>
    <property type="match status" value="1"/>
</dbReference>
<dbReference type="AlphaFoldDB" id="E9GWJ9"/>
<keyword evidence="1" id="KW-0479">Metal-binding</keyword>
<evidence type="ECO:0000313" key="3">
    <source>
        <dbReference type="EMBL" id="EFX76173.1"/>
    </source>
</evidence>
<evidence type="ECO:0000259" key="2">
    <source>
        <dbReference type="PROSITE" id="PS50158"/>
    </source>
</evidence>
<proteinExistence type="predicted"/>
<dbReference type="GO" id="GO:0003676">
    <property type="term" value="F:nucleic acid binding"/>
    <property type="evidence" value="ECO:0007669"/>
    <property type="project" value="InterPro"/>
</dbReference>
<feature type="domain" description="CCHC-type" evidence="2">
    <location>
        <begin position="170"/>
        <end position="186"/>
    </location>
</feature>
<accession>E9GWJ9</accession>
<name>E9GWJ9_DAPPU</name>
<dbReference type="PROSITE" id="PS50158">
    <property type="entry name" value="ZF_CCHC"/>
    <property type="match status" value="1"/>
</dbReference>
<dbReference type="EMBL" id="GL732570">
    <property type="protein sequence ID" value="EFX76173.1"/>
    <property type="molecule type" value="Genomic_DNA"/>
</dbReference>
<dbReference type="KEGG" id="dpx:DAPPUDRAFT_107267"/>
<evidence type="ECO:0000313" key="4">
    <source>
        <dbReference type="Proteomes" id="UP000000305"/>
    </source>
</evidence>